<keyword evidence="2" id="KW-1003">Cell membrane</keyword>
<keyword evidence="3" id="KW-0808">Transferase</keyword>
<feature type="transmembrane region" description="Helical" evidence="8">
    <location>
        <begin position="311"/>
        <end position="328"/>
    </location>
</feature>
<evidence type="ECO:0000256" key="4">
    <source>
        <dbReference type="ARBA" id="ARBA00022692"/>
    </source>
</evidence>
<dbReference type="InterPro" id="IPR018584">
    <property type="entry name" value="GT87"/>
</dbReference>
<evidence type="ECO:0000256" key="6">
    <source>
        <dbReference type="ARBA" id="ARBA00023136"/>
    </source>
</evidence>
<reference evidence="9 10" key="1">
    <citation type="submission" date="2016-10" db="EMBL/GenBank/DDBJ databases">
        <authorList>
            <person name="de Groot N.N."/>
        </authorList>
    </citation>
    <scope>NUCLEOTIDE SEQUENCE [LARGE SCALE GENOMIC DNA]</scope>
    <source>
        <strain evidence="9 10">DSM 16213</strain>
    </source>
</reference>
<evidence type="ECO:0008006" key="11">
    <source>
        <dbReference type="Google" id="ProtNLM"/>
    </source>
</evidence>
<protein>
    <recommendedName>
        <fullName evidence="11">DUF2029 domain-containing protein</fullName>
    </recommendedName>
</protein>
<evidence type="ECO:0000256" key="8">
    <source>
        <dbReference type="SAM" id="Phobius"/>
    </source>
</evidence>
<feature type="transmembrane region" description="Helical" evidence="8">
    <location>
        <begin position="262"/>
        <end position="281"/>
    </location>
</feature>
<comment type="similarity">
    <text evidence="7">Belongs to the glycosyltransferase 87 family.</text>
</comment>
<dbReference type="AlphaFoldDB" id="A0A1H8C6R2"/>
<evidence type="ECO:0000313" key="9">
    <source>
        <dbReference type="EMBL" id="SEM90579.1"/>
    </source>
</evidence>
<feature type="transmembrane region" description="Helical" evidence="8">
    <location>
        <begin position="171"/>
        <end position="191"/>
    </location>
</feature>
<evidence type="ECO:0000256" key="2">
    <source>
        <dbReference type="ARBA" id="ARBA00022475"/>
    </source>
</evidence>
<evidence type="ECO:0000256" key="7">
    <source>
        <dbReference type="ARBA" id="ARBA00024033"/>
    </source>
</evidence>
<name>A0A1H8C6R2_9RHOB</name>
<dbReference type="STRING" id="245187.SAMN04488003_10677"/>
<dbReference type="GO" id="GO:0005886">
    <property type="term" value="C:plasma membrane"/>
    <property type="evidence" value="ECO:0007669"/>
    <property type="project" value="UniProtKB-SubCell"/>
</dbReference>
<organism evidence="9 10">
    <name type="scientific">Loktanella fryxellensis</name>
    <dbReference type="NCBI Taxonomy" id="245187"/>
    <lineage>
        <taxon>Bacteria</taxon>
        <taxon>Pseudomonadati</taxon>
        <taxon>Pseudomonadota</taxon>
        <taxon>Alphaproteobacteria</taxon>
        <taxon>Rhodobacterales</taxon>
        <taxon>Roseobacteraceae</taxon>
        <taxon>Loktanella</taxon>
    </lineage>
</organism>
<proteinExistence type="inferred from homology"/>
<dbReference type="EMBL" id="FOCI01000006">
    <property type="protein sequence ID" value="SEM90579.1"/>
    <property type="molecule type" value="Genomic_DNA"/>
</dbReference>
<gene>
    <name evidence="9" type="ORF">SAMN04488003_10677</name>
</gene>
<evidence type="ECO:0000256" key="5">
    <source>
        <dbReference type="ARBA" id="ARBA00022989"/>
    </source>
</evidence>
<dbReference type="OrthoDB" id="7679563at2"/>
<evidence type="ECO:0000256" key="3">
    <source>
        <dbReference type="ARBA" id="ARBA00022679"/>
    </source>
</evidence>
<comment type="subcellular location">
    <subcellularLocation>
        <location evidence="1">Cell membrane</location>
        <topology evidence="1">Multi-pass membrane protein</topology>
    </subcellularLocation>
</comment>
<feature type="transmembrane region" description="Helical" evidence="8">
    <location>
        <begin position="335"/>
        <end position="355"/>
    </location>
</feature>
<keyword evidence="5 8" id="KW-1133">Transmembrane helix</keyword>
<evidence type="ECO:0000256" key="1">
    <source>
        <dbReference type="ARBA" id="ARBA00004651"/>
    </source>
</evidence>
<keyword evidence="10" id="KW-1185">Reference proteome</keyword>
<feature type="transmembrane region" description="Helical" evidence="8">
    <location>
        <begin position="122"/>
        <end position="142"/>
    </location>
</feature>
<dbReference type="RefSeq" id="WP_089900451.1">
    <property type="nucleotide sequence ID" value="NZ_FOCI01000006.1"/>
</dbReference>
<keyword evidence="6 8" id="KW-0472">Membrane</keyword>
<dbReference type="GO" id="GO:0016758">
    <property type="term" value="F:hexosyltransferase activity"/>
    <property type="evidence" value="ECO:0007669"/>
    <property type="project" value="InterPro"/>
</dbReference>
<keyword evidence="4 8" id="KW-0812">Transmembrane</keyword>
<feature type="transmembrane region" description="Helical" evidence="8">
    <location>
        <begin position="87"/>
        <end position="116"/>
    </location>
</feature>
<feature type="transmembrane region" description="Helical" evidence="8">
    <location>
        <begin position="367"/>
        <end position="386"/>
    </location>
</feature>
<evidence type="ECO:0000313" key="10">
    <source>
        <dbReference type="Proteomes" id="UP000199585"/>
    </source>
</evidence>
<accession>A0A1H8C6R2</accession>
<sequence>MIQLKPRTRALLACIPLILIAYVAVEFAHPVLLDKRHLLDFDIFYLVSTMIAEGNLHAAYALETFLPRQAAQPGFTGHPMFWSYPPFFNLVVAPLALLPAALSYALFMTATLGLYVWVIRRLAGPAFQTVIVLFLPLILLILRSGQNSFLTGSLIGLTCILALRHSRWAGVPLGLMAIKPHLALGVGLWSLLDRRWGLALQSFAVIGVFGAVATLVFGPGVWSASLGGIAETTDAFRDGSFPLFRMTSLYAFATSFGAGRDAALALHVTGIAAAVAGLAVLSRAGLPPGVLMGAGVVVSALISPYNYDYDLAMLGVAACLLAGTVQRHASCTERLALAAVVLILGSYGTALTAVADLVLKMDVMRPVSLLGPVIFVGATIIFRVVWRSRPHTQTLPV</sequence>
<dbReference type="Pfam" id="PF09594">
    <property type="entry name" value="GT87"/>
    <property type="match status" value="1"/>
</dbReference>
<dbReference type="Proteomes" id="UP000199585">
    <property type="component" value="Unassembled WGS sequence"/>
</dbReference>
<feature type="transmembrane region" description="Helical" evidence="8">
    <location>
        <begin position="198"/>
        <end position="217"/>
    </location>
</feature>